<evidence type="ECO:0000313" key="6">
    <source>
        <dbReference type="Proteomes" id="UP000236318"/>
    </source>
</evidence>
<name>A0A2K4YBC2_9MYCO</name>
<accession>A0A2K4YBC2</accession>
<comment type="caution">
    <text evidence="5">The sequence shown here is derived from an EMBL/GenBank/DDBJ whole genome shotgun (WGS) entry which is preliminary data.</text>
</comment>
<protein>
    <submittedName>
        <fullName evidence="5">PPE family protein</fullName>
    </submittedName>
</protein>
<dbReference type="Proteomes" id="UP000236318">
    <property type="component" value="Unassembled WGS sequence"/>
</dbReference>
<sequence length="420" mass="41985">MPFEPGAASMDYGAVPPEITSALMYTGPGSGPLMAAAAGWDGLATELATAASGYSSVISELSSGPWIGPASASMISAVSPFVSWLGAAGAPAGETGPPARAAAAAFEAAFMATVPPPVIAANRVLLATLIATNFFGQNTPAIAATEAQYMEMWAQDAAAMFGYAAASTLATELTPFTPSPRTTDPEGTTDQAQAVAKAVSEPASQSGQPAANATTQAAATNAVPQAAQQLSTNVTAAASPSATATDPPWWSNWFTIPTPDNPMGWGPSVPQTIFKQLSGLPYFGTGLGAFGYSIQQQTTFGLGSTAGASGAWYPTPQFSGLAALGGGHPGGLAATAHLASSAKVGGLSVPNAWGNAAPAALEERAIQATTVNYATSATGPANNGVLQGMPMTGAGRRAATGFTHKYGFKRNVLIRPPSAG</sequence>
<dbReference type="EMBL" id="FXEG02000003">
    <property type="protein sequence ID" value="SOX54092.1"/>
    <property type="molecule type" value="Genomic_DNA"/>
</dbReference>
<evidence type="ECO:0000259" key="4">
    <source>
        <dbReference type="Pfam" id="PF12484"/>
    </source>
</evidence>
<feature type="compositionally biased region" description="Low complexity" evidence="2">
    <location>
        <begin position="208"/>
        <end position="220"/>
    </location>
</feature>
<organism evidence="5 6">
    <name type="scientific">Mycobacterium ahvazicum</name>
    <dbReference type="NCBI Taxonomy" id="1964395"/>
    <lineage>
        <taxon>Bacteria</taxon>
        <taxon>Bacillati</taxon>
        <taxon>Actinomycetota</taxon>
        <taxon>Actinomycetes</taxon>
        <taxon>Mycobacteriales</taxon>
        <taxon>Mycobacteriaceae</taxon>
        <taxon>Mycobacterium</taxon>
        <taxon>Mycobacterium simiae complex</taxon>
    </lineage>
</organism>
<dbReference type="InterPro" id="IPR038332">
    <property type="entry name" value="PPE_sf"/>
</dbReference>
<feature type="domain" description="PPE family C-terminal" evidence="4">
    <location>
        <begin position="335"/>
        <end position="416"/>
    </location>
</feature>
<keyword evidence="6" id="KW-1185">Reference proteome</keyword>
<dbReference type="FunFam" id="1.20.1260.20:FF:000001">
    <property type="entry name" value="PPE family protein PPE41"/>
    <property type="match status" value="1"/>
</dbReference>
<dbReference type="Pfam" id="PF12484">
    <property type="entry name" value="PPE-SVP"/>
    <property type="match status" value="1"/>
</dbReference>
<comment type="similarity">
    <text evidence="1">Belongs to the mycobacterial PPE family.</text>
</comment>
<evidence type="ECO:0000256" key="1">
    <source>
        <dbReference type="ARBA" id="ARBA00010652"/>
    </source>
</evidence>
<dbReference type="InterPro" id="IPR022171">
    <property type="entry name" value="PPE_C"/>
</dbReference>
<evidence type="ECO:0000259" key="3">
    <source>
        <dbReference type="Pfam" id="PF00823"/>
    </source>
</evidence>
<evidence type="ECO:0000313" key="5">
    <source>
        <dbReference type="EMBL" id="SOX54092.1"/>
    </source>
</evidence>
<dbReference type="PANTHER" id="PTHR46766">
    <property type="entry name" value="GLUTAMINE-RICH PROTEIN 2"/>
    <property type="match status" value="1"/>
</dbReference>
<dbReference type="InterPro" id="IPR000030">
    <property type="entry name" value="PPE_dom"/>
</dbReference>
<dbReference type="PANTHER" id="PTHR46766:SF1">
    <property type="entry name" value="GLUTAMINE-RICH PROTEIN 2"/>
    <property type="match status" value="1"/>
</dbReference>
<dbReference type="AlphaFoldDB" id="A0A2K4YBC2"/>
<gene>
    <name evidence="5" type="ORF">MAAFP003_2768</name>
</gene>
<dbReference type="Pfam" id="PF00823">
    <property type="entry name" value="PPE"/>
    <property type="match status" value="1"/>
</dbReference>
<feature type="region of interest" description="Disordered" evidence="2">
    <location>
        <begin position="176"/>
        <end position="220"/>
    </location>
</feature>
<reference evidence="5" key="1">
    <citation type="submission" date="2018-01" db="EMBL/GenBank/DDBJ databases">
        <authorList>
            <consortium name="Urmite Genomes"/>
        </authorList>
    </citation>
    <scope>NUCLEOTIDE SEQUENCE [LARGE SCALE GENOMIC DNA]</scope>
    <source>
        <strain evidence="5">AFP003</strain>
    </source>
</reference>
<proteinExistence type="inferred from homology"/>
<evidence type="ECO:0000256" key="2">
    <source>
        <dbReference type="SAM" id="MobiDB-lite"/>
    </source>
</evidence>
<dbReference type="Gene3D" id="1.20.1260.20">
    <property type="entry name" value="PPE superfamily"/>
    <property type="match status" value="1"/>
</dbReference>
<feature type="domain" description="PPE" evidence="3">
    <location>
        <begin position="11"/>
        <end position="174"/>
    </location>
</feature>
<dbReference type="SUPFAM" id="SSF140459">
    <property type="entry name" value="PE/PPE dimer-like"/>
    <property type="match status" value="1"/>
</dbReference>
<dbReference type="GO" id="GO:0052572">
    <property type="term" value="P:response to host immune response"/>
    <property type="evidence" value="ECO:0007669"/>
    <property type="project" value="TreeGrafter"/>
</dbReference>
<feature type="compositionally biased region" description="Polar residues" evidence="2">
    <location>
        <begin position="176"/>
        <end position="192"/>
    </location>
</feature>